<dbReference type="FunFam" id="3.30.160.60:FF:002287">
    <property type="entry name" value="Uncharacterized protein"/>
    <property type="match status" value="1"/>
</dbReference>
<accession>A0A3P7SBA0</accession>
<evidence type="ECO:0000256" key="1">
    <source>
        <dbReference type="ARBA" id="ARBA00004123"/>
    </source>
</evidence>
<dbReference type="Gene3D" id="3.30.160.60">
    <property type="entry name" value="Classic Zinc Finger"/>
    <property type="match status" value="4"/>
</dbReference>
<sequence>MLQVEQLPTIDRTLNEPMKLLRASHRGVKSFKCELCGNHFFAKFERNSDSDERPCKCRKCGKTFTRQSNLTRPFKCGECKQAFKRKQNFTVHIRSHTGEKQYICGECNKGFAVKSNLKKHVRGHTGERPNRRKVCGKGYKEQGHMRKRMRCHIRDDQFKCRVCGMRFSNMPIPLFLWLYTSDSNQHVT</sequence>
<evidence type="ECO:0000256" key="7">
    <source>
        <dbReference type="PROSITE-ProRule" id="PRU00042"/>
    </source>
</evidence>
<dbReference type="FunFam" id="3.30.160.60:FF:000145">
    <property type="entry name" value="Zinc finger protein 574"/>
    <property type="match status" value="1"/>
</dbReference>
<organism evidence="9 10">
    <name type="scientific">Rodentolepis nana</name>
    <name type="common">Dwarf tapeworm</name>
    <name type="synonym">Hymenolepis nana</name>
    <dbReference type="NCBI Taxonomy" id="102285"/>
    <lineage>
        <taxon>Eukaryota</taxon>
        <taxon>Metazoa</taxon>
        <taxon>Spiralia</taxon>
        <taxon>Lophotrochozoa</taxon>
        <taxon>Platyhelminthes</taxon>
        <taxon>Cestoda</taxon>
        <taxon>Eucestoda</taxon>
        <taxon>Cyclophyllidea</taxon>
        <taxon>Hymenolepididae</taxon>
        <taxon>Rodentolepis</taxon>
    </lineage>
</organism>
<evidence type="ECO:0000256" key="2">
    <source>
        <dbReference type="ARBA" id="ARBA00022723"/>
    </source>
</evidence>
<keyword evidence="2" id="KW-0479">Metal-binding</keyword>
<protein>
    <recommendedName>
        <fullName evidence="8">C2H2-type domain-containing protein</fullName>
    </recommendedName>
</protein>
<comment type="subcellular location">
    <subcellularLocation>
        <location evidence="1">Nucleus</location>
    </subcellularLocation>
</comment>
<dbReference type="Proteomes" id="UP000278807">
    <property type="component" value="Unassembled WGS sequence"/>
</dbReference>
<evidence type="ECO:0000256" key="4">
    <source>
        <dbReference type="ARBA" id="ARBA00022771"/>
    </source>
</evidence>
<gene>
    <name evidence="9" type="ORF">HNAJ_LOCUS7979</name>
</gene>
<dbReference type="AlphaFoldDB" id="A0A3P7SBA0"/>
<feature type="domain" description="C2H2-type" evidence="8">
    <location>
        <begin position="102"/>
        <end position="129"/>
    </location>
</feature>
<dbReference type="InterPro" id="IPR013087">
    <property type="entry name" value="Znf_C2H2_type"/>
</dbReference>
<reference evidence="9 10" key="1">
    <citation type="submission" date="2018-11" db="EMBL/GenBank/DDBJ databases">
        <authorList>
            <consortium name="Pathogen Informatics"/>
        </authorList>
    </citation>
    <scope>NUCLEOTIDE SEQUENCE [LARGE SCALE GENOMIC DNA]</scope>
</reference>
<dbReference type="EMBL" id="UZAE01012165">
    <property type="protein sequence ID" value="VDO03839.1"/>
    <property type="molecule type" value="Genomic_DNA"/>
</dbReference>
<keyword evidence="4 7" id="KW-0863">Zinc-finger</keyword>
<evidence type="ECO:0000256" key="6">
    <source>
        <dbReference type="ARBA" id="ARBA00023242"/>
    </source>
</evidence>
<proteinExistence type="predicted"/>
<dbReference type="PROSITE" id="PS50157">
    <property type="entry name" value="ZINC_FINGER_C2H2_2"/>
    <property type="match status" value="2"/>
</dbReference>
<dbReference type="PANTHER" id="PTHR23226">
    <property type="entry name" value="ZINC FINGER AND SCAN DOMAIN-CONTAINING"/>
    <property type="match status" value="1"/>
</dbReference>
<dbReference type="GO" id="GO:0008270">
    <property type="term" value="F:zinc ion binding"/>
    <property type="evidence" value="ECO:0007669"/>
    <property type="project" value="UniProtKB-KW"/>
</dbReference>
<dbReference type="SMART" id="SM00355">
    <property type="entry name" value="ZnF_C2H2"/>
    <property type="match status" value="2"/>
</dbReference>
<feature type="domain" description="C2H2-type" evidence="8">
    <location>
        <begin position="74"/>
        <end position="101"/>
    </location>
</feature>
<evidence type="ECO:0000259" key="8">
    <source>
        <dbReference type="PROSITE" id="PS50157"/>
    </source>
</evidence>
<dbReference type="GO" id="GO:0005634">
    <property type="term" value="C:nucleus"/>
    <property type="evidence" value="ECO:0007669"/>
    <property type="project" value="UniProtKB-SubCell"/>
</dbReference>
<evidence type="ECO:0000313" key="9">
    <source>
        <dbReference type="EMBL" id="VDO03839.1"/>
    </source>
</evidence>
<name>A0A3P7SBA0_RODNA</name>
<dbReference type="OrthoDB" id="6278242at2759"/>
<evidence type="ECO:0000313" key="10">
    <source>
        <dbReference type="Proteomes" id="UP000278807"/>
    </source>
</evidence>
<keyword evidence="3" id="KW-0677">Repeat</keyword>
<evidence type="ECO:0000256" key="5">
    <source>
        <dbReference type="ARBA" id="ARBA00022833"/>
    </source>
</evidence>
<keyword evidence="5" id="KW-0862">Zinc</keyword>
<keyword evidence="6" id="KW-0539">Nucleus</keyword>
<dbReference type="PROSITE" id="PS00028">
    <property type="entry name" value="ZINC_FINGER_C2H2_1"/>
    <property type="match status" value="2"/>
</dbReference>
<dbReference type="Pfam" id="PF00096">
    <property type="entry name" value="zf-C2H2"/>
    <property type="match status" value="3"/>
</dbReference>
<dbReference type="SUPFAM" id="SSF57667">
    <property type="entry name" value="beta-beta-alpha zinc fingers"/>
    <property type="match status" value="3"/>
</dbReference>
<keyword evidence="10" id="KW-1185">Reference proteome</keyword>
<evidence type="ECO:0000256" key="3">
    <source>
        <dbReference type="ARBA" id="ARBA00022737"/>
    </source>
</evidence>
<dbReference type="InterPro" id="IPR036236">
    <property type="entry name" value="Znf_C2H2_sf"/>
</dbReference>